<dbReference type="InterPro" id="IPR002104">
    <property type="entry name" value="Integrase_catalytic"/>
</dbReference>
<sequence>MAYLIKSADVYTNTELSIVDGKCIIKPISGNIGSLSGLYSKDGEFNRQANRYIFYQKAVKQAKDINPLTQALKHYYTFLEDNNLEWDVFPTIKRMKPTYLFRSHLLKAIKNEDLAASTASTRMNYIVKYYKWLMYEGYLRVSDPKAAPFITEFVGKSRDDMLAHTSKEFSVETTDLRIKVPRDSNSKNIRPLKPLSLENFKILVRYFPHITEELKLQIMIAVGTGLRIQEVATLTLEAIETATPFAESEHIYSVTVGPNNGVQTKFGIKRTIEMSSSLLKEIKKYMISDRRFKRVNKLKNLEPSKRKTSESLLDALNRSEKHEPLFVSSHGYPATSKVIESRWIELKKQIKKEHPKFDHRFHDLRSTYATYRLHDLLENNLPQSQILNLLMMWMGHRNERTTWKYLNYLEQKETFKTKLGLLSQIMHDVIEEEEYE</sequence>
<dbReference type="Pfam" id="PF00589">
    <property type="entry name" value="Phage_integrase"/>
    <property type="match status" value="1"/>
</dbReference>
<dbReference type="EMBL" id="CP022356">
    <property type="protein sequence ID" value="ASK78996.1"/>
    <property type="molecule type" value="Genomic_DNA"/>
</dbReference>
<accession>A0A220VFJ5</accession>
<dbReference type="GO" id="GO:0003677">
    <property type="term" value="F:DNA binding"/>
    <property type="evidence" value="ECO:0007669"/>
    <property type="project" value="InterPro"/>
</dbReference>
<keyword evidence="2" id="KW-0233">DNA recombination</keyword>
<dbReference type="PANTHER" id="PTHR30349">
    <property type="entry name" value="PHAGE INTEGRASE-RELATED"/>
    <property type="match status" value="1"/>
</dbReference>
<dbReference type="SUPFAM" id="SSF56349">
    <property type="entry name" value="DNA breaking-rejoining enzymes"/>
    <property type="match status" value="1"/>
</dbReference>
<reference evidence="4 5" key="1">
    <citation type="journal article" date="2016" name="Int. J. Syst. Evol. Microbiol.">
        <title>Paraphotobacterium marinum gen. nov., sp. nov., a member of the family Vibrionaceae, isolated from surface seawater.</title>
        <authorList>
            <person name="Huang Z."/>
            <person name="Dong C."/>
            <person name="Shao Z."/>
        </authorList>
    </citation>
    <scope>NUCLEOTIDE SEQUENCE [LARGE SCALE GENOMIC DNA]</scope>
    <source>
        <strain evidence="4 5">NSCS20N07D</strain>
    </source>
</reference>
<evidence type="ECO:0000313" key="4">
    <source>
        <dbReference type="EMBL" id="ASK78996.1"/>
    </source>
</evidence>
<dbReference type="InterPro" id="IPR013762">
    <property type="entry name" value="Integrase-like_cat_sf"/>
</dbReference>
<protein>
    <submittedName>
        <fullName evidence="4">Integrase</fullName>
    </submittedName>
</protein>
<dbReference type="InterPro" id="IPR011010">
    <property type="entry name" value="DNA_brk_join_enz"/>
</dbReference>
<dbReference type="GO" id="GO:0006310">
    <property type="term" value="P:DNA recombination"/>
    <property type="evidence" value="ECO:0007669"/>
    <property type="project" value="UniProtKB-KW"/>
</dbReference>
<evidence type="ECO:0000259" key="3">
    <source>
        <dbReference type="PROSITE" id="PS51898"/>
    </source>
</evidence>
<dbReference type="PROSITE" id="PS51898">
    <property type="entry name" value="TYR_RECOMBINASE"/>
    <property type="match status" value="1"/>
</dbReference>
<organism evidence="4 5">
    <name type="scientific">Paraphotobacterium marinum</name>
    <dbReference type="NCBI Taxonomy" id="1755811"/>
    <lineage>
        <taxon>Bacteria</taxon>
        <taxon>Pseudomonadati</taxon>
        <taxon>Pseudomonadota</taxon>
        <taxon>Gammaproteobacteria</taxon>
        <taxon>Vibrionales</taxon>
        <taxon>Vibrionaceae</taxon>
        <taxon>Paraphotobacterium</taxon>
    </lineage>
</organism>
<evidence type="ECO:0000256" key="1">
    <source>
        <dbReference type="ARBA" id="ARBA00022908"/>
    </source>
</evidence>
<keyword evidence="1" id="KW-0229">DNA integration</keyword>
<dbReference type="KEGG" id="pmai:CF386_07975"/>
<evidence type="ECO:0000313" key="5">
    <source>
        <dbReference type="Proteomes" id="UP000242175"/>
    </source>
</evidence>
<proteinExistence type="predicted"/>
<dbReference type="PANTHER" id="PTHR30349:SF64">
    <property type="entry name" value="PROPHAGE INTEGRASE INTD-RELATED"/>
    <property type="match status" value="1"/>
</dbReference>
<dbReference type="Proteomes" id="UP000242175">
    <property type="component" value="Chromosome small"/>
</dbReference>
<feature type="domain" description="Tyr recombinase" evidence="3">
    <location>
        <begin position="190"/>
        <end position="420"/>
    </location>
</feature>
<gene>
    <name evidence="4" type="ORF">CF386_07975</name>
</gene>
<dbReference type="InterPro" id="IPR050090">
    <property type="entry name" value="Tyrosine_recombinase_XerCD"/>
</dbReference>
<dbReference type="AlphaFoldDB" id="A0A220VFJ5"/>
<dbReference type="CDD" id="cd00397">
    <property type="entry name" value="DNA_BRE_C"/>
    <property type="match status" value="1"/>
</dbReference>
<dbReference type="RefSeq" id="WP_089073904.1">
    <property type="nucleotide sequence ID" value="NZ_CBCSAM010000006.1"/>
</dbReference>
<keyword evidence="5" id="KW-1185">Reference proteome</keyword>
<name>A0A220VFJ5_9GAMM</name>
<dbReference type="OrthoDB" id="6629433at2"/>
<evidence type="ECO:0000256" key="2">
    <source>
        <dbReference type="ARBA" id="ARBA00023172"/>
    </source>
</evidence>
<dbReference type="GO" id="GO:0015074">
    <property type="term" value="P:DNA integration"/>
    <property type="evidence" value="ECO:0007669"/>
    <property type="project" value="UniProtKB-KW"/>
</dbReference>
<dbReference type="Gene3D" id="1.10.443.10">
    <property type="entry name" value="Intergrase catalytic core"/>
    <property type="match status" value="1"/>
</dbReference>